<feature type="compositionally biased region" description="Basic residues" evidence="1">
    <location>
        <begin position="46"/>
        <end position="66"/>
    </location>
</feature>
<dbReference type="InParanoid" id="A0A369JAL4"/>
<evidence type="ECO:0000313" key="3">
    <source>
        <dbReference type="Proteomes" id="UP000076154"/>
    </source>
</evidence>
<gene>
    <name evidence="2" type="ORF">Hypma_000401</name>
</gene>
<feature type="compositionally biased region" description="Polar residues" evidence="1">
    <location>
        <begin position="1"/>
        <end position="20"/>
    </location>
</feature>
<comment type="caution">
    <text evidence="2">The sequence shown here is derived from an EMBL/GenBank/DDBJ whole genome shotgun (WGS) entry which is preliminary data.</text>
</comment>
<proteinExistence type="predicted"/>
<organism evidence="2 3">
    <name type="scientific">Hypsizygus marmoreus</name>
    <name type="common">White beech mushroom</name>
    <name type="synonym">Agaricus marmoreus</name>
    <dbReference type="NCBI Taxonomy" id="39966"/>
    <lineage>
        <taxon>Eukaryota</taxon>
        <taxon>Fungi</taxon>
        <taxon>Dikarya</taxon>
        <taxon>Basidiomycota</taxon>
        <taxon>Agaricomycotina</taxon>
        <taxon>Agaricomycetes</taxon>
        <taxon>Agaricomycetidae</taxon>
        <taxon>Agaricales</taxon>
        <taxon>Tricholomatineae</taxon>
        <taxon>Lyophyllaceae</taxon>
        <taxon>Hypsizygus</taxon>
    </lineage>
</organism>
<accession>A0A369JAL4</accession>
<feature type="non-terminal residue" evidence="2">
    <location>
        <position position="85"/>
    </location>
</feature>
<dbReference type="Proteomes" id="UP000076154">
    <property type="component" value="Unassembled WGS sequence"/>
</dbReference>
<dbReference type="EMBL" id="LUEZ02000102">
    <property type="protein sequence ID" value="RDB18382.1"/>
    <property type="molecule type" value="Genomic_DNA"/>
</dbReference>
<keyword evidence="3" id="KW-1185">Reference proteome</keyword>
<evidence type="ECO:0000256" key="1">
    <source>
        <dbReference type="SAM" id="MobiDB-lite"/>
    </source>
</evidence>
<feature type="non-terminal residue" evidence="2">
    <location>
        <position position="1"/>
    </location>
</feature>
<sequence>KRNRSGATSPNSIYRTSQPSQDRKPSPRATSQDTREVTARPSAASRHYRHQSHRHHCHHHRHHHHCTQPSNSQTPATTTWQKKKL</sequence>
<reference evidence="2" key="1">
    <citation type="submission" date="2018-04" db="EMBL/GenBank/DDBJ databases">
        <title>Whole genome sequencing of Hypsizygus marmoreus.</title>
        <authorList>
            <person name="Choi I.-G."/>
            <person name="Min B."/>
            <person name="Kim J.-G."/>
            <person name="Kim S."/>
            <person name="Oh Y.-L."/>
            <person name="Kong W.-S."/>
            <person name="Park H."/>
            <person name="Jeong J."/>
            <person name="Song E.-S."/>
        </authorList>
    </citation>
    <scope>NUCLEOTIDE SEQUENCE [LARGE SCALE GENOMIC DNA]</scope>
    <source>
        <strain evidence="2">51987-8</strain>
    </source>
</reference>
<name>A0A369JAL4_HYPMA</name>
<dbReference type="AlphaFoldDB" id="A0A369JAL4"/>
<evidence type="ECO:0000313" key="2">
    <source>
        <dbReference type="EMBL" id="RDB18382.1"/>
    </source>
</evidence>
<protein>
    <submittedName>
        <fullName evidence="2">Uncharacterized protein</fullName>
    </submittedName>
</protein>
<feature type="compositionally biased region" description="Polar residues" evidence="1">
    <location>
        <begin position="67"/>
        <end position="85"/>
    </location>
</feature>
<feature type="region of interest" description="Disordered" evidence="1">
    <location>
        <begin position="1"/>
        <end position="85"/>
    </location>
</feature>